<sequence>MPSPFSGMDPYLENPALWTKVHQRLIVALADALSPHLRPKYIVDIAERVYQTTEENSLLVGIPDVAVKRSQTVNSSSTANIALATPPVQAATVIIPLPETVREWYLEVREVATRQVITAIEVLSPKNKRSKEGRKAYLKKRQRVFGNLTHLVEIDLLRAGEPMPILGSPIESDYRILVSRSERRPQAELYAFNLQHSIPSFLLPLQEEDTEPAIDLQTLINGVYDRAAYDLVIDYTREVAPPLEEENAAWVDALLREKGLR</sequence>
<dbReference type="AlphaFoldDB" id="A0AAV3X9T1"/>
<comment type="caution">
    <text evidence="1">The sequence shown here is derived from an EMBL/GenBank/DDBJ whole genome shotgun (WGS) entry which is preliminary data.</text>
</comment>
<dbReference type="InterPro" id="IPR025132">
    <property type="entry name" value="DUF4058"/>
</dbReference>
<evidence type="ECO:0000313" key="2">
    <source>
        <dbReference type="Proteomes" id="UP001050975"/>
    </source>
</evidence>
<evidence type="ECO:0000313" key="1">
    <source>
        <dbReference type="EMBL" id="GET38600.1"/>
    </source>
</evidence>
<dbReference type="EMBL" id="BLAY01000048">
    <property type="protein sequence ID" value="GET38600.1"/>
    <property type="molecule type" value="Genomic_DNA"/>
</dbReference>
<organism evidence="1 2">
    <name type="scientific">Microseira wollei NIES-4236</name>
    <dbReference type="NCBI Taxonomy" id="2530354"/>
    <lineage>
        <taxon>Bacteria</taxon>
        <taxon>Bacillati</taxon>
        <taxon>Cyanobacteriota</taxon>
        <taxon>Cyanophyceae</taxon>
        <taxon>Oscillatoriophycideae</taxon>
        <taxon>Aerosakkonematales</taxon>
        <taxon>Aerosakkonemataceae</taxon>
        <taxon>Microseira</taxon>
    </lineage>
</organism>
<accession>A0AAV3X9T1</accession>
<reference evidence="1" key="1">
    <citation type="submission" date="2019-10" db="EMBL/GenBank/DDBJ databases">
        <title>Draft genome sequece of Microseira wollei NIES-4236.</title>
        <authorList>
            <person name="Yamaguchi H."/>
            <person name="Suzuki S."/>
            <person name="Kawachi M."/>
        </authorList>
    </citation>
    <scope>NUCLEOTIDE SEQUENCE</scope>
    <source>
        <strain evidence="1">NIES-4236</strain>
    </source>
</reference>
<dbReference type="Proteomes" id="UP001050975">
    <property type="component" value="Unassembled WGS sequence"/>
</dbReference>
<dbReference type="RefSeq" id="WP_226582526.1">
    <property type="nucleotide sequence ID" value="NZ_BLAY01000048.1"/>
</dbReference>
<name>A0AAV3X9T1_9CYAN</name>
<gene>
    <name evidence="1" type="ORF">MiSe_33580</name>
</gene>
<dbReference type="Pfam" id="PF13267">
    <property type="entry name" value="DUF4058"/>
    <property type="match status" value="1"/>
</dbReference>
<evidence type="ECO:0008006" key="3">
    <source>
        <dbReference type="Google" id="ProtNLM"/>
    </source>
</evidence>
<proteinExistence type="predicted"/>
<protein>
    <recommendedName>
        <fullName evidence="3">DUF4058 family protein</fullName>
    </recommendedName>
</protein>
<keyword evidence="2" id="KW-1185">Reference proteome</keyword>